<dbReference type="AlphaFoldDB" id="A0A840IM71"/>
<dbReference type="InterPro" id="IPR053842">
    <property type="entry name" value="NikA-like"/>
</dbReference>
<reference evidence="2 3" key="1">
    <citation type="submission" date="2020-08" db="EMBL/GenBank/DDBJ databases">
        <title>Genomic Encyclopedia of Archaeal and Bacterial Type Strains, Phase II (KMG-II): from individual species to whole genera.</title>
        <authorList>
            <person name="Goeker M."/>
        </authorList>
    </citation>
    <scope>NUCLEOTIDE SEQUENCE [LARGE SCALE GENOMIC DNA]</scope>
    <source>
        <strain evidence="2 3">DSM 23288</strain>
    </source>
</reference>
<evidence type="ECO:0000256" key="1">
    <source>
        <dbReference type="SAM" id="MobiDB-lite"/>
    </source>
</evidence>
<protein>
    <submittedName>
        <fullName evidence="2">Uncharacterized protein (DUF1778 family)</fullName>
    </submittedName>
</protein>
<evidence type="ECO:0000313" key="2">
    <source>
        <dbReference type="EMBL" id="MBB4664960.1"/>
    </source>
</evidence>
<dbReference type="EMBL" id="JACHNU010000009">
    <property type="protein sequence ID" value="MBB4664960.1"/>
    <property type="molecule type" value="Genomic_DNA"/>
</dbReference>
<gene>
    <name evidence="2" type="ORF">BDZ31_004578</name>
</gene>
<sequence>MSRNEVIQFRVSESEKASIAQEAARRGRSVASYLRTVALASAPEAPAVALRRLPAEERVARLFTEYLQAGRRPADAAFSAKLQLFLRWPNDALQLFDPWSPSPSSKADDGESPA</sequence>
<evidence type="ECO:0000313" key="3">
    <source>
        <dbReference type="Proteomes" id="UP000585272"/>
    </source>
</evidence>
<comment type="caution">
    <text evidence="2">The sequence shown here is derived from an EMBL/GenBank/DDBJ whole genome shotgun (WGS) entry which is preliminary data.</text>
</comment>
<feature type="region of interest" description="Disordered" evidence="1">
    <location>
        <begin position="95"/>
        <end position="114"/>
    </location>
</feature>
<dbReference type="RefSeq" id="WP_183345450.1">
    <property type="nucleotide sequence ID" value="NZ_JACHNU010000009.1"/>
</dbReference>
<dbReference type="Pfam" id="PF21983">
    <property type="entry name" value="NikA-like"/>
    <property type="match status" value="1"/>
</dbReference>
<proteinExistence type="predicted"/>
<dbReference type="Proteomes" id="UP000585272">
    <property type="component" value="Unassembled WGS sequence"/>
</dbReference>
<keyword evidence="3" id="KW-1185">Reference proteome</keyword>
<name>A0A840IM71_9ACTN</name>
<organism evidence="2 3">
    <name type="scientific">Conexibacter arvalis</name>
    <dbReference type="NCBI Taxonomy" id="912552"/>
    <lineage>
        <taxon>Bacteria</taxon>
        <taxon>Bacillati</taxon>
        <taxon>Actinomycetota</taxon>
        <taxon>Thermoleophilia</taxon>
        <taxon>Solirubrobacterales</taxon>
        <taxon>Conexibacteraceae</taxon>
        <taxon>Conexibacter</taxon>
    </lineage>
</organism>
<accession>A0A840IM71</accession>